<feature type="non-terminal residue" evidence="2">
    <location>
        <position position="253"/>
    </location>
</feature>
<organism evidence="1 2">
    <name type="scientific">Sipha flava</name>
    <name type="common">yellow sugarcane aphid</name>
    <dbReference type="NCBI Taxonomy" id="143950"/>
    <lineage>
        <taxon>Eukaryota</taxon>
        <taxon>Metazoa</taxon>
        <taxon>Ecdysozoa</taxon>
        <taxon>Arthropoda</taxon>
        <taxon>Hexapoda</taxon>
        <taxon>Insecta</taxon>
        <taxon>Pterygota</taxon>
        <taxon>Neoptera</taxon>
        <taxon>Paraneoptera</taxon>
        <taxon>Hemiptera</taxon>
        <taxon>Sternorrhyncha</taxon>
        <taxon>Aphidomorpha</taxon>
        <taxon>Aphidoidea</taxon>
        <taxon>Aphididae</taxon>
        <taxon>Sipha</taxon>
    </lineage>
</organism>
<sequence length="253" mass="28730">MFDSTSHNVETDICDKLRTWNIQFNVNHNCLNSLLEVLRSEGLKVPKDGRTLMKTPSKHNILQLSNNGSYIHFGIDRMVYPILQKHESDLINVKSLNLGINVDGLPLAKSSKSQFRPILICIINVKVLSKYVIPIAHIVCDAPAKAFLLNVKPHNAYHGCNACIDEGVFNKTMTFLTTNSPMRTDDSFRKKIDDCYHKGISPLEKLPINMVDDIPVDNMHCVYVGVTKRLIKFWVKGKKDIRLLDQSKKDVNE</sequence>
<protein>
    <submittedName>
        <fullName evidence="2">Uncharacterized protein LOC112683173</fullName>
    </submittedName>
</protein>
<dbReference type="OrthoDB" id="6611890at2759"/>
<dbReference type="PANTHER" id="PTHR33053:SF24">
    <property type="entry name" value="TRANSPOSASE DOMAIN-CONTAINING PROTEIN"/>
    <property type="match status" value="1"/>
</dbReference>
<dbReference type="AlphaFoldDB" id="A0A8B8FHM8"/>
<evidence type="ECO:0000313" key="2">
    <source>
        <dbReference type="RefSeq" id="XP_025409855.1"/>
    </source>
</evidence>
<gene>
    <name evidence="2" type="primary">LOC112683173</name>
</gene>
<dbReference type="Proteomes" id="UP000694846">
    <property type="component" value="Unplaced"/>
</dbReference>
<evidence type="ECO:0000313" key="1">
    <source>
        <dbReference type="Proteomes" id="UP000694846"/>
    </source>
</evidence>
<proteinExistence type="predicted"/>
<dbReference type="PANTHER" id="PTHR33053">
    <property type="entry name" value="PROTEIN, PUTATIVE-RELATED"/>
    <property type="match status" value="1"/>
</dbReference>
<dbReference type="RefSeq" id="XP_025409855.1">
    <property type="nucleotide sequence ID" value="XM_025554070.1"/>
</dbReference>
<accession>A0A8B8FHM8</accession>
<dbReference type="GeneID" id="112683173"/>
<keyword evidence="1" id="KW-1185">Reference proteome</keyword>
<reference evidence="2" key="1">
    <citation type="submission" date="2025-08" db="UniProtKB">
        <authorList>
            <consortium name="RefSeq"/>
        </authorList>
    </citation>
    <scope>IDENTIFICATION</scope>
    <source>
        <tissue evidence="2">Whole body</tissue>
    </source>
</reference>
<name>A0A8B8FHM8_9HEMI</name>